<evidence type="ECO:0000313" key="3">
    <source>
        <dbReference type="Proteomes" id="UP000467841"/>
    </source>
</evidence>
<sequence>MWEPEIIKPDVELGNTYTPCNVVMADKMYRRDSHNSFVYDPKKNKWETDEMLNSKKWLWACVIDDVLYYHDLVENSLITYDPKKRCWGMVNGLQNLLAKTRGSELLKTVNYGRKLALFFHKGEVGTVEIWCAEISLERRERGEILGKVECCDQFMLDGDFYLEKSVAVML</sequence>
<reference evidence="2" key="1">
    <citation type="submission" date="2020-01" db="EMBL/GenBank/DDBJ databases">
        <authorList>
            <person name="Mishra B."/>
        </authorList>
    </citation>
    <scope>NUCLEOTIDE SEQUENCE [LARGE SCALE GENOMIC DNA]</scope>
</reference>
<accession>A0A6D2JFX5</accession>
<evidence type="ECO:0000259" key="1">
    <source>
        <dbReference type="Pfam" id="PF25210"/>
    </source>
</evidence>
<dbReference type="AlphaFoldDB" id="A0A6D2JFX5"/>
<dbReference type="InterPro" id="IPR050354">
    <property type="entry name" value="F-box/kelch-repeat_ARATH"/>
</dbReference>
<dbReference type="EMBL" id="CACVBM020001185">
    <property type="protein sequence ID" value="CAA7037976.1"/>
    <property type="molecule type" value="Genomic_DNA"/>
</dbReference>
<dbReference type="PANTHER" id="PTHR24414">
    <property type="entry name" value="F-BOX/KELCH-REPEAT PROTEIN SKIP4"/>
    <property type="match status" value="1"/>
</dbReference>
<evidence type="ECO:0000313" key="2">
    <source>
        <dbReference type="EMBL" id="CAA7037976.1"/>
    </source>
</evidence>
<feature type="domain" description="FKB95-like N-terminal Kelch" evidence="1">
    <location>
        <begin position="1"/>
        <end position="153"/>
    </location>
</feature>
<dbReference type="Proteomes" id="UP000467841">
    <property type="component" value="Unassembled WGS sequence"/>
</dbReference>
<dbReference type="PANTHER" id="PTHR24414:SF132">
    <property type="entry name" value="F-BOX DOMAIN-CONTAINING PROTEIN"/>
    <property type="match status" value="1"/>
</dbReference>
<comment type="caution">
    <text evidence="2">The sequence shown here is derived from an EMBL/GenBank/DDBJ whole genome shotgun (WGS) entry which is preliminary data.</text>
</comment>
<proteinExistence type="predicted"/>
<dbReference type="InterPro" id="IPR057499">
    <property type="entry name" value="Kelch_FKB95"/>
</dbReference>
<dbReference type="InterPro" id="IPR015915">
    <property type="entry name" value="Kelch-typ_b-propeller"/>
</dbReference>
<dbReference type="Pfam" id="PF25210">
    <property type="entry name" value="Kelch_FKB95"/>
    <property type="match status" value="1"/>
</dbReference>
<name>A0A6D2JFX5_9BRAS</name>
<organism evidence="2 3">
    <name type="scientific">Microthlaspi erraticum</name>
    <dbReference type="NCBI Taxonomy" id="1685480"/>
    <lineage>
        <taxon>Eukaryota</taxon>
        <taxon>Viridiplantae</taxon>
        <taxon>Streptophyta</taxon>
        <taxon>Embryophyta</taxon>
        <taxon>Tracheophyta</taxon>
        <taxon>Spermatophyta</taxon>
        <taxon>Magnoliopsida</taxon>
        <taxon>eudicotyledons</taxon>
        <taxon>Gunneridae</taxon>
        <taxon>Pentapetalae</taxon>
        <taxon>rosids</taxon>
        <taxon>malvids</taxon>
        <taxon>Brassicales</taxon>
        <taxon>Brassicaceae</taxon>
        <taxon>Coluteocarpeae</taxon>
        <taxon>Microthlaspi</taxon>
    </lineage>
</organism>
<protein>
    <recommendedName>
        <fullName evidence="1">FKB95-like N-terminal Kelch domain-containing protein</fullName>
    </recommendedName>
</protein>
<gene>
    <name evidence="2" type="ORF">MERR_LOCUS25211</name>
</gene>
<dbReference type="OrthoDB" id="1112262at2759"/>
<dbReference type="SUPFAM" id="SSF117281">
    <property type="entry name" value="Kelch motif"/>
    <property type="match status" value="1"/>
</dbReference>
<keyword evidence="3" id="KW-1185">Reference proteome</keyword>